<dbReference type="EMBL" id="AHJG01000299">
    <property type="protein sequence ID" value="EPA04435.1"/>
    <property type="molecule type" value="Genomic_DNA"/>
</dbReference>
<evidence type="ECO:0000259" key="2">
    <source>
        <dbReference type="Pfam" id="PF17289"/>
    </source>
</evidence>
<name>S2DZ54_9ARCH</name>
<sequence length="222" mass="25593">MIVAGLDVAFSNDFMALVIIEQGGDDKIRLRSLDTWRKMDWHLWKESMKEKQSKFNIDEIYVDHTNNQSVVMELQELGMKVQGVSFSNSSKNDMIRNATKLMVIGELIMPEITRIHSKKQQKLASELLLQLQEQEIKHDSVHPKLMHPKGRHDDLLWALCLALYGIKINNQGISVISSIEYSDYEEPKEDIVRNILNRLQGSGITITDAKIYFPNKNRVDLL</sequence>
<accession>S2DZ54</accession>
<dbReference type="AlphaFoldDB" id="S2DZ54"/>
<organism evidence="3 4">
    <name type="scientific">Candidatus Nitrosarchaeum limnium BG20</name>
    <dbReference type="NCBI Taxonomy" id="859192"/>
    <lineage>
        <taxon>Archaea</taxon>
        <taxon>Nitrososphaerota</taxon>
        <taxon>Nitrososphaeria</taxon>
        <taxon>Nitrosopumilales</taxon>
        <taxon>Nitrosopumilaceae</taxon>
        <taxon>Nitrosarchaeum</taxon>
    </lineage>
</organism>
<reference evidence="3 4" key="1">
    <citation type="journal article" date="2012" name="J. Bacteriol.">
        <title>Genome Sequence of "Candidatus Nitrosoarchaeum limnia" BG20, a Low-Salinity Ammonia-Oxidizing Archaeon from the San Francisco Bay Estuary.</title>
        <authorList>
            <person name="Mosier A.C."/>
            <person name="Allen E.E."/>
            <person name="Kim M."/>
            <person name="Ferriera S."/>
            <person name="Francis C.A."/>
        </authorList>
    </citation>
    <scope>NUCLEOTIDE SEQUENCE [LARGE SCALE GENOMIC DNA]</scope>
    <source>
        <strain evidence="3 4">BG20</strain>
    </source>
</reference>
<keyword evidence="4" id="KW-1185">Reference proteome</keyword>
<dbReference type="RefSeq" id="WP_048097245.1">
    <property type="nucleotide sequence ID" value="NZ_AHJG01000299.1"/>
</dbReference>
<keyword evidence="1" id="KW-1188">Viral release from host cell</keyword>
<dbReference type="InterPro" id="IPR035421">
    <property type="entry name" value="Terminase_6C"/>
</dbReference>
<protein>
    <recommendedName>
        <fullName evidence="2">Terminase large subunit gp17-like C-terminal domain-containing protein</fullName>
    </recommendedName>
</protein>
<dbReference type="Gene3D" id="3.30.420.240">
    <property type="match status" value="1"/>
</dbReference>
<evidence type="ECO:0000313" key="4">
    <source>
        <dbReference type="Proteomes" id="UP000014065"/>
    </source>
</evidence>
<gene>
    <name evidence="3" type="ORF">BG20_I1826</name>
</gene>
<evidence type="ECO:0000313" key="3">
    <source>
        <dbReference type="EMBL" id="EPA04435.1"/>
    </source>
</evidence>
<proteinExistence type="predicted"/>
<dbReference type="Pfam" id="PF17289">
    <property type="entry name" value="Terminase_6C"/>
    <property type="match status" value="1"/>
</dbReference>
<feature type="domain" description="Terminase large subunit gp17-like C-terminal" evidence="2">
    <location>
        <begin position="5"/>
        <end position="163"/>
    </location>
</feature>
<evidence type="ECO:0000256" key="1">
    <source>
        <dbReference type="ARBA" id="ARBA00022612"/>
    </source>
</evidence>
<dbReference type="Proteomes" id="UP000014065">
    <property type="component" value="Unassembled WGS sequence"/>
</dbReference>
<comment type="caution">
    <text evidence="3">The sequence shown here is derived from an EMBL/GenBank/DDBJ whole genome shotgun (WGS) entry which is preliminary data.</text>
</comment>